<dbReference type="NCBIfam" id="NF047864">
    <property type="entry name" value="CBU_0592_membra"/>
    <property type="match status" value="1"/>
</dbReference>
<gene>
    <name evidence="3" type="ORF">A2Z78_00685</name>
</gene>
<comment type="caution">
    <text evidence="3">The sequence shown here is derived from an EMBL/GenBank/DDBJ whole genome shotgun (WGS) entry which is preliminary data.</text>
</comment>
<feature type="transmembrane region" description="Helical" evidence="1">
    <location>
        <begin position="6"/>
        <end position="23"/>
    </location>
</feature>
<keyword evidence="1" id="KW-1133">Transmembrane helix</keyword>
<proteinExistence type="predicted"/>
<dbReference type="AlphaFoldDB" id="A0A1G2DWQ2"/>
<evidence type="ECO:0000256" key="1">
    <source>
        <dbReference type="SAM" id="Phobius"/>
    </source>
</evidence>
<organism evidence="3 4">
    <name type="scientific">Candidatus Nealsonbacteria bacterium RBG_13_36_15</name>
    <dbReference type="NCBI Taxonomy" id="1801660"/>
    <lineage>
        <taxon>Bacteria</taxon>
        <taxon>Candidatus Nealsoniibacteriota</taxon>
    </lineage>
</organism>
<name>A0A1G2DWQ2_9BACT</name>
<keyword evidence="1" id="KW-0472">Membrane</keyword>
<feature type="domain" description="CBU-0592-like" evidence="2">
    <location>
        <begin position="6"/>
        <end position="76"/>
    </location>
</feature>
<evidence type="ECO:0000313" key="4">
    <source>
        <dbReference type="Proteomes" id="UP000176752"/>
    </source>
</evidence>
<keyword evidence="1" id="KW-0812">Transmembrane</keyword>
<reference evidence="3 4" key="1">
    <citation type="journal article" date="2016" name="Nat. Commun.">
        <title>Thousands of microbial genomes shed light on interconnected biogeochemical processes in an aquifer system.</title>
        <authorList>
            <person name="Anantharaman K."/>
            <person name="Brown C.T."/>
            <person name="Hug L.A."/>
            <person name="Sharon I."/>
            <person name="Castelle C.J."/>
            <person name="Probst A.J."/>
            <person name="Thomas B.C."/>
            <person name="Singh A."/>
            <person name="Wilkins M.J."/>
            <person name="Karaoz U."/>
            <person name="Brodie E.L."/>
            <person name="Williams K.H."/>
            <person name="Hubbard S.S."/>
            <person name="Banfield J.F."/>
        </authorList>
    </citation>
    <scope>NUCLEOTIDE SEQUENCE [LARGE SCALE GENOMIC DNA]</scope>
</reference>
<dbReference type="Pfam" id="PF26604">
    <property type="entry name" value="CBU_0592"/>
    <property type="match status" value="1"/>
</dbReference>
<dbReference type="Proteomes" id="UP000176752">
    <property type="component" value="Unassembled WGS sequence"/>
</dbReference>
<protein>
    <recommendedName>
        <fullName evidence="2">CBU-0592-like domain-containing protein</fullName>
    </recommendedName>
</protein>
<feature type="transmembrane region" description="Helical" evidence="1">
    <location>
        <begin position="59"/>
        <end position="76"/>
    </location>
</feature>
<dbReference type="InterPro" id="IPR058058">
    <property type="entry name" value="CBU_0592-like"/>
</dbReference>
<feature type="transmembrane region" description="Helical" evidence="1">
    <location>
        <begin position="35"/>
        <end position="53"/>
    </location>
</feature>
<dbReference type="STRING" id="1801660.A2Z78_00685"/>
<dbReference type="EMBL" id="MHLV01000028">
    <property type="protein sequence ID" value="OGZ17410.1"/>
    <property type="molecule type" value="Genomic_DNA"/>
</dbReference>
<evidence type="ECO:0000259" key="2">
    <source>
        <dbReference type="Pfam" id="PF26604"/>
    </source>
</evidence>
<accession>A0A1G2DWQ2</accession>
<evidence type="ECO:0000313" key="3">
    <source>
        <dbReference type="EMBL" id="OGZ17410.1"/>
    </source>
</evidence>
<sequence>MNLLIEIIGWFGMGLILIAYWFISTRRIEVKSRLYQMLNLGGAIGIVINAFYHKAFPPLALNVIWATIAFWALLSVRSEKKRLGS</sequence>